<proteinExistence type="predicted"/>
<dbReference type="Proteomes" id="UP000078544">
    <property type="component" value="Unassembled WGS sequence"/>
</dbReference>
<feature type="domain" description="MACPF" evidence="2">
    <location>
        <begin position="366"/>
        <end position="492"/>
    </location>
</feature>
<feature type="compositionally biased region" description="Pro residues" evidence="1">
    <location>
        <begin position="325"/>
        <end position="341"/>
    </location>
</feature>
<dbReference type="AlphaFoldDB" id="A0A167WRZ2"/>
<evidence type="ECO:0000313" key="3">
    <source>
        <dbReference type="EMBL" id="KZZ89196.1"/>
    </source>
</evidence>
<feature type="region of interest" description="Disordered" evidence="1">
    <location>
        <begin position="317"/>
        <end position="347"/>
    </location>
</feature>
<protein>
    <submittedName>
        <fullName evidence="3">Membrane attack complex component/perforin (MACPF) domain protein</fullName>
    </submittedName>
</protein>
<name>A0A167WRZ2_9HYPO</name>
<dbReference type="EMBL" id="AZGY01000026">
    <property type="protein sequence ID" value="KZZ89196.1"/>
    <property type="molecule type" value="Genomic_DNA"/>
</dbReference>
<organism evidence="3 4">
    <name type="scientific">Moelleriella libera RCEF 2490</name>
    <dbReference type="NCBI Taxonomy" id="1081109"/>
    <lineage>
        <taxon>Eukaryota</taxon>
        <taxon>Fungi</taxon>
        <taxon>Dikarya</taxon>
        <taxon>Ascomycota</taxon>
        <taxon>Pezizomycotina</taxon>
        <taxon>Sordariomycetes</taxon>
        <taxon>Hypocreomycetidae</taxon>
        <taxon>Hypocreales</taxon>
        <taxon>Clavicipitaceae</taxon>
        <taxon>Moelleriella</taxon>
    </lineage>
</organism>
<gene>
    <name evidence="3" type="ORF">AAL_07844</name>
</gene>
<reference evidence="3 4" key="1">
    <citation type="journal article" date="2016" name="Genome Biol. Evol.">
        <title>Divergent and convergent evolution of fungal pathogenicity.</title>
        <authorList>
            <person name="Shang Y."/>
            <person name="Xiao G."/>
            <person name="Zheng P."/>
            <person name="Cen K."/>
            <person name="Zhan S."/>
            <person name="Wang C."/>
        </authorList>
    </citation>
    <scope>NUCLEOTIDE SEQUENCE [LARGE SCALE GENOMIC DNA]</scope>
    <source>
        <strain evidence="3 4">RCEF 2490</strain>
    </source>
</reference>
<evidence type="ECO:0000256" key="1">
    <source>
        <dbReference type="SAM" id="MobiDB-lite"/>
    </source>
</evidence>
<evidence type="ECO:0000313" key="4">
    <source>
        <dbReference type="Proteomes" id="UP000078544"/>
    </source>
</evidence>
<keyword evidence="4" id="KW-1185">Reference proteome</keyword>
<evidence type="ECO:0000259" key="2">
    <source>
        <dbReference type="Pfam" id="PF01823"/>
    </source>
</evidence>
<dbReference type="Pfam" id="PF01823">
    <property type="entry name" value="MACPF"/>
    <property type="match status" value="1"/>
</dbReference>
<accession>A0A167WRZ2</accession>
<dbReference type="STRING" id="1081109.A0A167WRZ2"/>
<dbReference type="InterPro" id="IPR020864">
    <property type="entry name" value="MACPF"/>
</dbReference>
<sequence length="741" mass="81097">MSDLSGHSDPGFAGTEVNITKESFQRVLIRLTNGVTEKAAYALSLLKTSIDDETLFDLRINIAGLTGSIEISNFPFCTKEGYIVQDAVLVQDYFKDDLGHQIDPATAEAVIIYMKDDKLMDKQISVCGPSSSRPPLANYLYLADGGVGAVMPADRLADLRSKVNEEAFKQITGTAAKYVPELEQRDWAIISDSNSLCYGIRVIRVKGDGENDASRGTPVGVERARMPAFRLRERSIWSDSIPSSTIPGVKMELRIPDYVIDDRSYVSIYETDTLMQTSMASSSFSEADVAAAASASFGGFSGSASMSLAAESSKAAAASSSKKSNPPPPPSANLPPRPAYPNPKQHSSALRLDVFPRVTLFLDNRSLEPTPEFDQDLQDARSKEDMYALQDKYGEFFSGRVQLGGRLFATENIDETSDTSASEQVKSMKVAAAVSLGGWGVKADVSAGYSTGETSNTARSEMSATKMLTWQASGGDTLLANRPADWAPSVAYHWNWRTTKQDHIANIFEAASQLQGMSWLYKHAQNWGLVANPKGPESKRLLERANTFTLHTPDGRYLLPYSSSERNLVPAAEYINSGLPAEYRASMGGNLRSRGALQLSAAMDNTAAVRRVFMAQAEDGTPVEVVRYTTKYRICNPKLELYIDLHQSDGLLFAFANARRTQSCFVSLHDVIDGNAHKGETIPGGATVELRYWDESDLSMDLDCLGMLNRDVDRKTELHLYSSNLKVEASQSVNMVLDYVV</sequence>
<dbReference type="OrthoDB" id="2562973at2759"/>
<comment type="caution">
    <text evidence="3">The sequence shown here is derived from an EMBL/GenBank/DDBJ whole genome shotgun (WGS) entry which is preliminary data.</text>
</comment>